<dbReference type="Pfam" id="PF00550">
    <property type="entry name" value="PP-binding"/>
    <property type="match status" value="1"/>
</dbReference>
<dbReference type="GO" id="GO:0044550">
    <property type="term" value="P:secondary metabolite biosynthetic process"/>
    <property type="evidence" value="ECO:0007669"/>
    <property type="project" value="TreeGrafter"/>
</dbReference>
<dbReference type="InterPro" id="IPR000873">
    <property type="entry name" value="AMP-dep_synth/lig_dom"/>
</dbReference>
<proteinExistence type="predicted"/>
<dbReference type="GO" id="GO:0005737">
    <property type="term" value="C:cytoplasm"/>
    <property type="evidence" value="ECO:0007669"/>
    <property type="project" value="TreeGrafter"/>
</dbReference>
<dbReference type="PANTHER" id="PTHR45527:SF1">
    <property type="entry name" value="FATTY ACID SYNTHASE"/>
    <property type="match status" value="1"/>
</dbReference>
<dbReference type="SMART" id="SM00823">
    <property type="entry name" value="PKS_PP"/>
    <property type="match status" value="1"/>
</dbReference>
<dbReference type="SUPFAM" id="SSF47336">
    <property type="entry name" value="ACP-like"/>
    <property type="match status" value="1"/>
</dbReference>
<reference evidence="5 6" key="1">
    <citation type="submission" date="2018-07" db="EMBL/GenBank/DDBJ databases">
        <authorList>
            <person name="Ye Y."/>
        </authorList>
    </citation>
    <scope>NUCLEOTIDE SEQUENCE [LARGE SCALE GENOMIC DNA]</scope>
    <source>
        <strain evidence="6">H14(2018)</strain>
    </source>
</reference>
<dbReference type="Gene3D" id="3.40.50.12780">
    <property type="entry name" value="N-terminal domain of ligase-like"/>
    <property type="match status" value="1"/>
</dbReference>
<dbReference type="SUPFAM" id="SSF56801">
    <property type="entry name" value="Acetyl-CoA synthetase-like"/>
    <property type="match status" value="1"/>
</dbReference>
<evidence type="ECO:0000256" key="1">
    <source>
        <dbReference type="ARBA" id="ARBA00022450"/>
    </source>
</evidence>
<dbReference type="CDD" id="cd05930">
    <property type="entry name" value="A_NRPS"/>
    <property type="match status" value="1"/>
</dbReference>
<evidence type="ECO:0000256" key="3">
    <source>
        <dbReference type="SAM" id="MobiDB-lite"/>
    </source>
</evidence>
<dbReference type="InterPro" id="IPR009081">
    <property type="entry name" value="PP-bd_ACP"/>
</dbReference>
<dbReference type="Gene3D" id="3.30.300.30">
    <property type="match status" value="1"/>
</dbReference>
<dbReference type="Proteomes" id="UP000253958">
    <property type="component" value="Chromosome"/>
</dbReference>
<dbReference type="PROSITE" id="PS50075">
    <property type="entry name" value="CARRIER"/>
    <property type="match status" value="1"/>
</dbReference>
<dbReference type="InterPro" id="IPR036736">
    <property type="entry name" value="ACP-like_sf"/>
</dbReference>
<dbReference type="PRINTS" id="PR00154">
    <property type="entry name" value="AMPBINDING"/>
</dbReference>
<evidence type="ECO:0000313" key="5">
    <source>
        <dbReference type="EMBL" id="AXH92187.1"/>
    </source>
</evidence>
<protein>
    <submittedName>
        <fullName evidence="5">Amino acid adenylation domain-containing protein</fullName>
    </submittedName>
</protein>
<dbReference type="InterPro" id="IPR045851">
    <property type="entry name" value="AMP-bd_C_sf"/>
</dbReference>
<feature type="region of interest" description="Disordered" evidence="3">
    <location>
        <begin position="643"/>
        <end position="683"/>
    </location>
</feature>
<accession>A0A6N3K3B0</accession>
<keyword evidence="2" id="KW-0597">Phosphoprotein</keyword>
<sequence length="787" mass="80717">MSPSPQPLGPPPRLAARAQAAGVDPAAVVLTATALVVRRYTGSPVVTLRHGDDPVTLDLTADAPIRELCRSLCPAPPDRPVDATVEVSADLAGVTVSGLPAAYADDLRADLAEFLSTLDLDASSAGVLPSASYERRPAPDLWRLHGGDGTEADRVRGDTIPAAFAAAVRAYPERPAALADDATVTYRELGAAVAATAEALAGPGDVTAPVAVLCRHGVATITGILAALASGSPYVPLDPAYPAARLAAMLRDAGVRAIVADPGHEGRAAALAADAGLELPVVSLRRGEPGVPVPSGPARPDDPAYVLYTSGSTGKPKGVVQSHRNVLFGVRNHVRNFAVRPDDRTSVLTSFGYDMAVTDTFSALLSGAAAVPVDVRTHGLGHLTGALADRGVTVYHSTPTVFRYVVASLGGHGRLPSVRAVVLGGEEVTRHDVTLARRSFAPGVVFVNGYGTTEISFAAQHHLPPDADPGRAVVPIGHPLPGVEVVLTDPAGRPACLTGEVVVRTPHVALGYLGLPELTAARFVEHDGVRAYRTGDVARRLPDGMLVYLGRGDRMVKIRGYRVELGEIEACLAALPGVAHAAVVARRGASGAGEQEIVAYVVGAAGTVVEPGALRERLAAVLPDFMVPRAVVAVPELPIGPTGKLDQAALPDPDAGRPDAGGPHAGQPTAGRPGAGGPPAGPVEQTIAAGWCTVLGLPAVDRQVNFFEAGGHSLQLALVQGYLEEHLGRRVPLARLVEFPTVAALAAYLGTAGDAAGVPEDGRLAAVGRRMARRAAARATGGGEGRA</sequence>
<dbReference type="Gene3D" id="1.10.1200.10">
    <property type="entry name" value="ACP-like"/>
    <property type="match status" value="1"/>
</dbReference>
<dbReference type="InterPro" id="IPR010071">
    <property type="entry name" value="AA_adenyl_dom"/>
</dbReference>
<organism evidence="5 6">
    <name type="scientific">Micromonospora aurantiaca</name>
    <name type="common">nom. illeg.</name>
    <dbReference type="NCBI Taxonomy" id="47850"/>
    <lineage>
        <taxon>Bacteria</taxon>
        <taxon>Bacillati</taxon>
        <taxon>Actinomycetota</taxon>
        <taxon>Actinomycetes</taxon>
        <taxon>Micromonosporales</taxon>
        <taxon>Micromonosporaceae</taxon>
        <taxon>Micromonospora</taxon>
    </lineage>
</organism>
<dbReference type="InterPro" id="IPR020459">
    <property type="entry name" value="AMP-binding"/>
</dbReference>
<keyword evidence="1" id="KW-0596">Phosphopantetheine</keyword>
<dbReference type="GO" id="GO:0043041">
    <property type="term" value="P:amino acid activation for nonribosomal peptide biosynthetic process"/>
    <property type="evidence" value="ECO:0007669"/>
    <property type="project" value="TreeGrafter"/>
</dbReference>
<dbReference type="NCBIfam" id="TIGR01733">
    <property type="entry name" value="AA-adenyl-dom"/>
    <property type="match status" value="1"/>
</dbReference>
<dbReference type="InterPro" id="IPR025110">
    <property type="entry name" value="AMP-bd_C"/>
</dbReference>
<dbReference type="Pfam" id="PF00501">
    <property type="entry name" value="AMP-binding"/>
    <property type="match status" value="1"/>
</dbReference>
<dbReference type="GO" id="GO:0031177">
    <property type="term" value="F:phosphopantetheine binding"/>
    <property type="evidence" value="ECO:0007669"/>
    <property type="project" value="InterPro"/>
</dbReference>
<dbReference type="PANTHER" id="PTHR45527">
    <property type="entry name" value="NONRIBOSOMAL PEPTIDE SYNTHETASE"/>
    <property type="match status" value="1"/>
</dbReference>
<dbReference type="InterPro" id="IPR020806">
    <property type="entry name" value="PKS_PP-bd"/>
</dbReference>
<dbReference type="PROSITE" id="PS00455">
    <property type="entry name" value="AMP_BINDING"/>
    <property type="match status" value="1"/>
</dbReference>
<dbReference type="AlphaFoldDB" id="A0A6N3K3B0"/>
<evidence type="ECO:0000256" key="2">
    <source>
        <dbReference type="ARBA" id="ARBA00022553"/>
    </source>
</evidence>
<evidence type="ECO:0000259" key="4">
    <source>
        <dbReference type="PROSITE" id="PS50075"/>
    </source>
</evidence>
<dbReference type="RefSeq" id="WP_114920156.1">
    <property type="nucleotide sequence ID" value="NZ_CP031263.1"/>
</dbReference>
<dbReference type="EMBL" id="CP031263">
    <property type="protein sequence ID" value="AXH92187.1"/>
    <property type="molecule type" value="Genomic_DNA"/>
</dbReference>
<gene>
    <name evidence="5" type="ORF">DVH21_20935</name>
</gene>
<name>A0A6N3K3B0_9ACTN</name>
<dbReference type="InterPro" id="IPR020845">
    <property type="entry name" value="AMP-binding_CS"/>
</dbReference>
<dbReference type="Pfam" id="PF13193">
    <property type="entry name" value="AMP-binding_C"/>
    <property type="match status" value="1"/>
</dbReference>
<reference evidence="5 6" key="2">
    <citation type="submission" date="2018-08" db="EMBL/GenBank/DDBJ databases">
        <title>Streptomyces kandeliansis sp. nov., an endophytic bacterium isolated from mangrove plant.</title>
        <authorList>
            <person name="Wang R."/>
        </authorList>
    </citation>
    <scope>NUCLEOTIDE SEQUENCE [LARGE SCALE GENOMIC DNA]</scope>
    <source>
        <strain evidence="6">H14(2018)</strain>
    </source>
</reference>
<feature type="domain" description="Carrier" evidence="4">
    <location>
        <begin position="678"/>
        <end position="753"/>
    </location>
</feature>
<evidence type="ECO:0000313" key="6">
    <source>
        <dbReference type="Proteomes" id="UP000253958"/>
    </source>
</evidence>
<dbReference type="InterPro" id="IPR042099">
    <property type="entry name" value="ANL_N_sf"/>
</dbReference>